<gene>
    <name evidence="2" type="ORF">F9U64_06460</name>
</gene>
<comment type="caution">
    <text evidence="2">The sequence shown here is derived from an EMBL/GenBank/DDBJ whole genome shotgun (WGS) entry which is preliminary data.</text>
</comment>
<dbReference type="RefSeq" id="WP_153402181.1">
    <property type="nucleotide sequence ID" value="NZ_ML762426.1"/>
</dbReference>
<sequence length="96" mass="11304">MTGFFSKKGRAIILTGTIIICSYLAVLAISKFQLEYSLKSEYDENKIELLQTYPSERHGFAMWDFHVRTKEIWVNGYSPMYNTELHIETERKVDFN</sequence>
<evidence type="ECO:0000313" key="3">
    <source>
        <dbReference type="Proteomes" id="UP000480246"/>
    </source>
</evidence>
<dbReference type="Proteomes" id="UP000480246">
    <property type="component" value="Unassembled WGS sequence"/>
</dbReference>
<evidence type="ECO:0000256" key="1">
    <source>
        <dbReference type="SAM" id="Phobius"/>
    </source>
</evidence>
<protein>
    <submittedName>
        <fullName evidence="2">Uncharacterized protein</fullName>
    </submittedName>
</protein>
<keyword evidence="3" id="KW-1185">Reference proteome</keyword>
<organism evidence="2 3">
    <name type="scientific">Gracilibacillus oryzae</name>
    <dbReference type="NCBI Taxonomy" id="1672701"/>
    <lineage>
        <taxon>Bacteria</taxon>
        <taxon>Bacillati</taxon>
        <taxon>Bacillota</taxon>
        <taxon>Bacilli</taxon>
        <taxon>Bacillales</taxon>
        <taxon>Bacillaceae</taxon>
        <taxon>Gracilibacillus</taxon>
    </lineage>
</organism>
<keyword evidence="1" id="KW-0472">Membrane</keyword>
<name>A0A7C8KRB1_9BACI</name>
<evidence type="ECO:0000313" key="2">
    <source>
        <dbReference type="EMBL" id="KAB8138084.1"/>
    </source>
</evidence>
<proteinExistence type="predicted"/>
<dbReference type="OrthoDB" id="2517683at2"/>
<dbReference type="AlphaFoldDB" id="A0A7C8KRB1"/>
<accession>A0A7C8KRB1</accession>
<dbReference type="EMBL" id="WEID01000028">
    <property type="protein sequence ID" value="KAB8138084.1"/>
    <property type="molecule type" value="Genomic_DNA"/>
</dbReference>
<feature type="transmembrane region" description="Helical" evidence="1">
    <location>
        <begin position="12"/>
        <end position="30"/>
    </location>
</feature>
<keyword evidence="1" id="KW-0812">Transmembrane</keyword>
<keyword evidence="1" id="KW-1133">Transmembrane helix</keyword>
<reference evidence="2 3" key="1">
    <citation type="submission" date="2019-10" db="EMBL/GenBank/DDBJ databases">
        <title>Gracilibacillus sp. nov. isolated from rice seeds.</title>
        <authorList>
            <person name="He S."/>
        </authorList>
    </citation>
    <scope>NUCLEOTIDE SEQUENCE [LARGE SCALE GENOMIC DNA]</scope>
    <source>
        <strain evidence="2 3">TD8</strain>
    </source>
</reference>